<name>A0A6L2M0U3_TANCI</name>
<protein>
    <submittedName>
        <fullName evidence="2">Uncharacterized protein</fullName>
    </submittedName>
</protein>
<comment type="caution">
    <text evidence="2">The sequence shown here is derived from an EMBL/GenBank/DDBJ whole genome shotgun (WGS) entry which is preliminary data.</text>
</comment>
<reference evidence="2" key="1">
    <citation type="journal article" date="2019" name="Sci. Rep.">
        <title>Draft genome of Tanacetum cinerariifolium, the natural source of mosquito coil.</title>
        <authorList>
            <person name="Yamashiro T."/>
            <person name="Shiraishi A."/>
            <person name="Satake H."/>
            <person name="Nakayama K."/>
        </authorList>
    </citation>
    <scope>NUCLEOTIDE SEQUENCE</scope>
</reference>
<accession>A0A6L2M0U3</accession>
<evidence type="ECO:0000256" key="1">
    <source>
        <dbReference type="SAM" id="MobiDB-lite"/>
    </source>
</evidence>
<feature type="region of interest" description="Disordered" evidence="1">
    <location>
        <begin position="1"/>
        <end position="24"/>
    </location>
</feature>
<proteinExistence type="predicted"/>
<organism evidence="2">
    <name type="scientific">Tanacetum cinerariifolium</name>
    <name type="common">Dalmatian daisy</name>
    <name type="synonym">Chrysanthemum cinerariifolium</name>
    <dbReference type="NCBI Taxonomy" id="118510"/>
    <lineage>
        <taxon>Eukaryota</taxon>
        <taxon>Viridiplantae</taxon>
        <taxon>Streptophyta</taxon>
        <taxon>Embryophyta</taxon>
        <taxon>Tracheophyta</taxon>
        <taxon>Spermatophyta</taxon>
        <taxon>Magnoliopsida</taxon>
        <taxon>eudicotyledons</taxon>
        <taxon>Gunneridae</taxon>
        <taxon>Pentapetalae</taxon>
        <taxon>asterids</taxon>
        <taxon>campanulids</taxon>
        <taxon>Asterales</taxon>
        <taxon>Asteraceae</taxon>
        <taxon>Asteroideae</taxon>
        <taxon>Anthemideae</taxon>
        <taxon>Anthemidinae</taxon>
        <taxon>Tanacetum</taxon>
    </lineage>
</organism>
<evidence type="ECO:0000313" key="2">
    <source>
        <dbReference type="EMBL" id="GEU67641.1"/>
    </source>
</evidence>
<feature type="region of interest" description="Disordered" evidence="1">
    <location>
        <begin position="119"/>
        <end position="144"/>
    </location>
</feature>
<sequence>MLNLRNSNQDPPVDLYDLKESDDGNNEINSLTKEPSNTLLMGDEVISTTPKRENNEFIKCIVDDVVLILRESEVTSVCDDSECDMPTPLPTTDVLRIENKAKTRIFGFDSIKFTNYSRSRQSHKNSSSIPLERAQDYESGCTND</sequence>
<dbReference type="AlphaFoldDB" id="A0A6L2M0U3"/>
<feature type="compositionally biased region" description="Polar residues" evidence="1">
    <location>
        <begin position="1"/>
        <end position="10"/>
    </location>
</feature>
<gene>
    <name evidence="2" type="ORF">Tci_039619</name>
</gene>
<dbReference type="EMBL" id="BKCJ010005604">
    <property type="protein sequence ID" value="GEU67641.1"/>
    <property type="molecule type" value="Genomic_DNA"/>
</dbReference>